<evidence type="ECO:0000256" key="4">
    <source>
        <dbReference type="ARBA" id="ARBA00022801"/>
    </source>
</evidence>
<dbReference type="InterPro" id="IPR031335">
    <property type="entry name" value="Glyco_hydro_63_C"/>
</dbReference>
<evidence type="ECO:0000256" key="6">
    <source>
        <dbReference type="ARBA" id="ARBA00022968"/>
    </source>
</evidence>
<evidence type="ECO:0000313" key="18">
    <source>
        <dbReference type="Proteomes" id="UP001408356"/>
    </source>
</evidence>
<evidence type="ECO:0000256" key="13">
    <source>
        <dbReference type="RuleBase" id="RU369107"/>
    </source>
</evidence>
<evidence type="ECO:0000256" key="11">
    <source>
        <dbReference type="ARBA" id="ARBA00038888"/>
    </source>
</evidence>
<keyword evidence="14" id="KW-0732">Signal</keyword>
<feature type="signal peptide" evidence="14">
    <location>
        <begin position="1"/>
        <end position="23"/>
    </location>
</feature>
<feature type="domain" description="Glycosyl hydrolase family 63 C-terminal" evidence="15">
    <location>
        <begin position="276"/>
        <end position="758"/>
    </location>
</feature>
<evidence type="ECO:0000256" key="9">
    <source>
        <dbReference type="ARBA" id="ARBA00023180"/>
    </source>
</evidence>
<dbReference type="InterPro" id="IPR012341">
    <property type="entry name" value="6hp_glycosidase-like_sf"/>
</dbReference>
<keyword evidence="9 13" id="KW-0325">Glycoprotein</keyword>
<feature type="chain" id="PRO_5045712993" description="Mannosyl-oligosaccharide glucosidase" evidence="14">
    <location>
        <begin position="24"/>
        <end position="846"/>
    </location>
</feature>
<evidence type="ECO:0000256" key="5">
    <source>
        <dbReference type="ARBA" id="ARBA00022824"/>
    </source>
</evidence>
<keyword evidence="5 12" id="KW-0256">Endoplasmic reticulum</keyword>
<evidence type="ECO:0000256" key="10">
    <source>
        <dbReference type="ARBA" id="ARBA00023295"/>
    </source>
</evidence>
<dbReference type="Gene3D" id="2.70.98.110">
    <property type="entry name" value="Glycosyl hydrolase family 63, N-terminal domain"/>
    <property type="match status" value="1"/>
</dbReference>
<feature type="domain" description="Glycosyl hydrolase family 63 N-terminal" evidence="16">
    <location>
        <begin position="40"/>
        <end position="234"/>
    </location>
</feature>
<dbReference type="InterPro" id="IPR038518">
    <property type="entry name" value="Glyco_hydro_63N_sf"/>
</dbReference>
<dbReference type="EMBL" id="JARVKF010000420">
    <property type="protein sequence ID" value="KAK9414948.1"/>
    <property type="molecule type" value="Genomic_DNA"/>
</dbReference>
<evidence type="ECO:0000256" key="3">
    <source>
        <dbReference type="ARBA" id="ARBA00022692"/>
    </source>
</evidence>
<dbReference type="Pfam" id="PF03200">
    <property type="entry name" value="Glyco_hydro_63"/>
    <property type="match status" value="1"/>
</dbReference>
<feature type="transmembrane region" description="Helical" evidence="12">
    <location>
        <begin position="776"/>
        <end position="796"/>
    </location>
</feature>
<comment type="similarity">
    <text evidence="2 12">Belongs to the glycosyl hydrolase 63 family.</text>
</comment>
<keyword evidence="6" id="KW-0735">Signal-anchor</keyword>
<evidence type="ECO:0000256" key="14">
    <source>
        <dbReference type="SAM" id="SignalP"/>
    </source>
</evidence>
<dbReference type="PANTHER" id="PTHR10412:SF11">
    <property type="entry name" value="MANNOSYL-OLIGOSACCHARIDE GLUCOSIDASE"/>
    <property type="match status" value="1"/>
</dbReference>
<dbReference type="PANTHER" id="PTHR10412">
    <property type="entry name" value="MANNOSYL-OLIGOSACCHARIDE GLUCOSIDASE"/>
    <property type="match status" value="1"/>
</dbReference>
<dbReference type="SUPFAM" id="SSF48208">
    <property type="entry name" value="Six-hairpin glycosidases"/>
    <property type="match status" value="1"/>
</dbReference>
<comment type="caution">
    <text evidence="17">The sequence shown here is derived from an EMBL/GenBank/DDBJ whole genome shotgun (WGS) entry which is preliminary data.</text>
</comment>
<dbReference type="InterPro" id="IPR004888">
    <property type="entry name" value="Glycoside_hydrolase_63"/>
</dbReference>
<keyword evidence="18" id="KW-1185">Reference proteome</keyword>
<sequence>MLTTGMRWLIAIFVLLMASTAQAYDTASRAGRETTSLKTWGPYRPNLYFGVRPTIPDTLLFGLMWASGDDQSGMLNTLRDTCEQNDGMQGYGWTAYDVRIGGSQTMHDSTLHLDLKTDFFKTKDGESWTVRVTGTPRSGAPADLKTALIFHVAVENAENVAEQRAVRCDHNPKGPGVACMGRVPELGDIDFFHVWDSSSKLALSPAIKSLTVSEDRIWQAKAVYVDTVKASHGDSMLVDEPDVGNMHFSQVVFEGQFSAYYIFRSNAAAFLPPELISSAADTYSNQFSVEVDKTFTRKAPFEQTKYANLSRTLTANLLAGMGVFHGDQRVDNSHAIEYEETDPNFWDGVANAMSRAEVSMTTSNTSLISFVPSRSFFSRGFLWDEGFHLLAVVEWDFDLAILVLKSWLSLMDEDGWTAREQILGPEARSKVPKEFQTQYPHFANPPTFLSLLLPIIISKITRESSYAGHESKYVTHTEQSRALIEDLFPLFERHYDWFRRTQAGNFTAAYARPRGANAEGYRWRGRTPGHCLTSGLDDYPRAEPPHPGELHVDALAWVGASAEALRRAAEYLGRDSTAYAEQVKSIRHNLDALHWDAKNSAYCDVTVGIRKDFQHVCHLGYVSLMPLLTGHMNETHPNLPAVLDLISDPRKLWSPNGLRSLSLTDENYGKDEDYWRGPVWMNINVLAVLRLRDLGNSTASGVRAQSLAARLRKNVIETVYDSWEKTGFAWEQYNDKTGEGQRSRAFTGWTATVLLLMGLEDGAMVNDKTVVHSSGVVVWLVPVVSIVAIFLGLWVFRRKMTELYSRAMSALHSSKRKYRHLGEESAPEEVMSLDDIYESDTDEDGR</sequence>
<reference evidence="17 18" key="1">
    <citation type="journal article" date="2024" name="J. Plant Pathol.">
        <title>Sequence and assembly of the genome of Seiridium unicorne, isolate CBS 538.82, causal agent of cypress canker disease.</title>
        <authorList>
            <person name="Scali E."/>
            <person name="Rocca G.D."/>
            <person name="Danti R."/>
            <person name="Garbelotto M."/>
            <person name="Barberini S."/>
            <person name="Baroncelli R."/>
            <person name="Emiliani G."/>
        </authorList>
    </citation>
    <scope>NUCLEOTIDE SEQUENCE [LARGE SCALE GENOMIC DNA]</scope>
    <source>
        <strain evidence="17 18">BM-138-508</strain>
    </source>
</reference>
<dbReference type="Pfam" id="PF16923">
    <property type="entry name" value="Glyco_hydro_63N"/>
    <property type="match status" value="1"/>
</dbReference>
<name>A0ABR2UK12_9PEZI</name>
<evidence type="ECO:0000256" key="12">
    <source>
        <dbReference type="RuleBase" id="RU368089"/>
    </source>
</evidence>
<evidence type="ECO:0000313" key="17">
    <source>
        <dbReference type="EMBL" id="KAK9414948.1"/>
    </source>
</evidence>
<dbReference type="Proteomes" id="UP001408356">
    <property type="component" value="Unassembled WGS sequence"/>
</dbReference>
<evidence type="ECO:0000256" key="1">
    <source>
        <dbReference type="ARBA" id="ARBA00004648"/>
    </source>
</evidence>
<organism evidence="17 18">
    <name type="scientific">Seiridium unicorne</name>
    <dbReference type="NCBI Taxonomy" id="138068"/>
    <lineage>
        <taxon>Eukaryota</taxon>
        <taxon>Fungi</taxon>
        <taxon>Dikarya</taxon>
        <taxon>Ascomycota</taxon>
        <taxon>Pezizomycotina</taxon>
        <taxon>Sordariomycetes</taxon>
        <taxon>Xylariomycetidae</taxon>
        <taxon>Amphisphaeriales</taxon>
        <taxon>Sporocadaceae</taxon>
        <taxon>Seiridium</taxon>
    </lineage>
</organism>
<proteinExistence type="inferred from homology"/>
<comment type="function">
    <text evidence="12">Cleaves the distal alpha 1,2-linked glucose residue from the Glc(3)Man(9)GlcNAc(2) oligosaccharide precursor.</text>
</comment>
<evidence type="ECO:0000256" key="8">
    <source>
        <dbReference type="ARBA" id="ARBA00023136"/>
    </source>
</evidence>
<keyword evidence="7 12" id="KW-1133">Transmembrane helix</keyword>
<dbReference type="Gene3D" id="1.50.10.10">
    <property type="match status" value="1"/>
</dbReference>
<comment type="catalytic activity">
    <reaction evidence="12">
        <text>N(4)-(alpha-D-Glc-(1-&gt;2)-alpha-D-Glc-(1-&gt;3)-alpha-D-Glc-(1-&gt;3)-alpha-D-Man-(1-&gt;2)-alpha-D-Man-(1-&gt;2)-alpha-D-Man-(1-&gt;3)-[alpha-D-Man-(1-&gt;2)-alpha-D-Man-(1-&gt;3)-[alpha-D-Man-(1-&gt;2)-alpha-D-Man-(1-&gt;6)]-alpha-D-Man-(1-&gt;6)]-beta-D-Man-(1-&gt;4)-beta-D-GlcNAc-(1-&gt;4)-beta-D-GlcNAc)-L-asparaginyl-[protein] + H2O = N(4)-(alpha-D-Glc-(1-&gt;3)-alpha-D-Glc-(1-&gt;3)-alpha-D-Man-(1-&gt;2)-alpha-D-Man-(1-&gt;2)-alpha-D-Man-(1-&gt;3)-[alpha-D-Man-(1-&gt;2)-alpha-D-Man-(1-&gt;3)-[alpha-D-Man-(1-&gt;2)-alpha-D-Man-(1-&gt;6)]-alpha-D-Man-(1-&gt;6)]-beta-D-Man-(1-&gt;4)-beta-D-GlcNAc-(1-&gt;4)-beta-D-GlcNAc)-L-asparaginyl-[protein] + beta-D-glucose</text>
        <dbReference type="Rhea" id="RHEA:55988"/>
        <dbReference type="Rhea" id="RHEA-COMP:12806"/>
        <dbReference type="Rhea" id="RHEA-COMP:14355"/>
        <dbReference type="ChEBI" id="CHEBI:15377"/>
        <dbReference type="ChEBI" id="CHEBI:15903"/>
        <dbReference type="ChEBI" id="CHEBI:59082"/>
        <dbReference type="ChEBI" id="CHEBI:132537"/>
        <dbReference type="EC" id="3.2.1.106"/>
    </reaction>
</comment>
<dbReference type="EC" id="3.2.1.106" evidence="11 12"/>
<keyword evidence="3 12" id="KW-0812">Transmembrane</keyword>
<comment type="pathway">
    <text evidence="13">Glycan metabolism; N-glycan degradation.</text>
</comment>
<gene>
    <name evidence="17" type="ORF">SUNI508_10718</name>
</gene>
<dbReference type="InterPro" id="IPR031631">
    <property type="entry name" value="Glyco_hydro_63N"/>
</dbReference>
<protein>
    <recommendedName>
        <fullName evidence="11 12">Mannosyl-oligosaccharide glucosidase</fullName>
        <ecNumber evidence="11 12">3.2.1.106</ecNumber>
    </recommendedName>
    <alternativeName>
        <fullName evidence="13">Glucosidase I</fullName>
    </alternativeName>
</protein>
<keyword evidence="4 12" id="KW-0378">Hydrolase</keyword>
<evidence type="ECO:0000256" key="7">
    <source>
        <dbReference type="ARBA" id="ARBA00022989"/>
    </source>
</evidence>
<evidence type="ECO:0000259" key="16">
    <source>
        <dbReference type="Pfam" id="PF16923"/>
    </source>
</evidence>
<accession>A0ABR2UK12</accession>
<keyword evidence="8 12" id="KW-0472">Membrane</keyword>
<dbReference type="InterPro" id="IPR008928">
    <property type="entry name" value="6-hairpin_glycosidase_sf"/>
</dbReference>
<evidence type="ECO:0000256" key="2">
    <source>
        <dbReference type="ARBA" id="ARBA00010833"/>
    </source>
</evidence>
<evidence type="ECO:0000259" key="15">
    <source>
        <dbReference type="Pfam" id="PF03200"/>
    </source>
</evidence>
<keyword evidence="10 12" id="KW-0326">Glycosidase</keyword>
<comment type="subcellular location">
    <subcellularLocation>
        <location evidence="1 12">Endoplasmic reticulum membrane</location>
        <topology evidence="1 12">Single-pass type II membrane protein</topology>
    </subcellularLocation>
</comment>